<comment type="caution">
    <text evidence="1">The sequence shown here is derived from an EMBL/GenBank/DDBJ whole genome shotgun (WGS) entry which is preliminary data.</text>
</comment>
<proteinExistence type="predicted"/>
<reference evidence="1 2" key="1">
    <citation type="journal article" date="2015" name="Antonie Van Leeuwenhoek">
        <title>Prauserella endophytica sp. nov., an endophytic actinobacterium isolated from Tamarix taklamakanensis.</title>
        <authorList>
            <person name="Liu J.M."/>
            <person name="Habden X."/>
            <person name="Guo L."/>
            <person name="Tuo L."/>
            <person name="Jiang Z.K."/>
            <person name="Liu S.W."/>
            <person name="Liu X.F."/>
            <person name="Chen L."/>
            <person name="Li R.F."/>
            <person name="Zhang Y.Q."/>
            <person name="Sun C.H."/>
        </authorList>
    </citation>
    <scope>NUCLEOTIDE SEQUENCE [LARGE SCALE GENOMIC DNA]</scope>
    <source>
        <strain evidence="1 2">CGMCC 4.7182</strain>
    </source>
</reference>
<evidence type="ECO:0000313" key="2">
    <source>
        <dbReference type="Proteomes" id="UP000309992"/>
    </source>
</evidence>
<accession>A0ABY2S0H5</accession>
<dbReference type="Proteomes" id="UP000309992">
    <property type="component" value="Unassembled WGS sequence"/>
</dbReference>
<name>A0ABY2S0H5_9PSEU</name>
<dbReference type="EMBL" id="SWMS01000014">
    <property type="protein sequence ID" value="TKG67066.1"/>
    <property type="molecule type" value="Genomic_DNA"/>
</dbReference>
<gene>
    <name evidence="1" type="ORF">FCN18_24325</name>
</gene>
<organism evidence="1 2">
    <name type="scientific">Prauserella endophytica</name>
    <dbReference type="NCBI Taxonomy" id="1592324"/>
    <lineage>
        <taxon>Bacteria</taxon>
        <taxon>Bacillati</taxon>
        <taxon>Actinomycetota</taxon>
        <taxon>Actinomycetes</taxon>
        <taxon>Pseudonocardiales</taxon>
        <taxon>Pseudonocardiaceae</taxon>
        <taxon>Prauserella</taxon>
        <taxon>Prauserella coralliicola group</taxon>
    </lineage>
</organism>
<evidence type="ECO:0000313" key="1">
    <source>
        <dbReference type="EMBL" id="TKG67066.1"/>
    </source>
</evidence>
<protein>
    <submittedName>
        <fullName evidence="1">Uncharacterized protein</fullName>
    </submittedName>
</protein>
<keyword evidence="2" id="KW-1185">Reference proteome</keyword>
<sequence>MTPKTYRKKPVEIQAMRWDGTAEGASLIIDWVLANGGTATYLCANVERCAANDHDSPHWVAIETLEGRMCASLGDFVIQGVKGEFYPCKPDVFQKSYELVEEQ</sequence>